<dbReference type="Gene3D" id="1.20.120.1630">
    <property type="match status" value="1"/>
</dbReference>
<evidence type="ECO:0000313" key="5">
    <source>
        <dbReference type="EMBL" id="NEV67760.1"/>
    </source>
</evidence>
<accession>A0A0C1Y637</accession>
<evidence type="ECO:0000256" key="4">
    <source>
        <dbReference type="ARBA" id="ARBA00023136"/>
    </source>
</evidence>
<evidence type="ECO:0000256" key="1">
    <source>
        <dbReference type="ARBA" id="ARBA00004141"/>
    </source>
</evidence>
<dbReference type="Pfam" id="PF04140">
    <property type="entry name" value="ICMT"/>
    <property type="match status" value="1"/>
</dbReference>
<dbReference type="InterPro" id="IPR007269">
    <property type="entry name" value="ICMT_MeTrfase"/>
</dbReference>
<protein>
    <submittedName>
        <fullName evidence="5">Isoprenylcysteine carboxylmethyltransferase family protein</fullName>
    </submittedName>
</protein>
<dbReference type="GO" id="GO:0016020">
    <property type="term" value="C:membrane"/>
    <property type="evidence" value="ECO:0007669"/>
    <property type="project" value="UniProtKB-SubCell"/>
</dbReference>
<keyword evidence="3" id="KW-1133">Transmembrane helix</keyword>
<proteinExistence type="predicted"/>
<organism evidence="5">
    <name type="scientific">Lyngbya confervoides BDU141951</name>
    <dbReference type="NCBI Taxonomy" id="1574623"/>
    <lineage>
        <taxon>Bacteria</taxon>
        <taxon>Bacillati</taxon>
        <taxon>Cyanobacteriota</taxon>
        <taxon>Cyanophyceae</taxon>
        <taxon>Oscillatoriophycideae</taxon>
        <taxon>Oscillatoriales</taxon>
        <taxon>Microcoleaceae</taxon>
        <taxon>Lyngbya</taxon>
    </lineage>
</organism>
<dbReference type="PANTHER" id="PTHR12714:SF24">
    <property type="entry name" value="SLR1182 PROTEIN"/>
    <property type="match status" value="1"/>
</dbReference>
<sequence>MGKLSDWGFSKESWKGTRGEYWVLAQGLILVGFALLPQWHPAAWDNWPVVVTYGREAIAVGCALFAAILLGKGLLDLGENLTPLPYPREDSSLVQTGIYGWVRHCLYSGLIFATAAYSLWTLSLPHAAATVLLFVVLDLKARKEEAWLRDRFPEYADYQQRVSKFIPWLY</sequence>
<comment type="subcellular location">
    <subcellularLocation>
        <location evidence="1">Membrane</location>
        <topology evidence="1">Multi-pass membrane protein</topology>
    </subcellularLocation>
</comment>
<dbReference type="AlphaFoldDB" id="A0A0C1Y637"/>
<reference evidence="5" key="2">
    <citation type="journal article" date="2015" name="Genome Announc.">
        <title>Draft Genome Sequence of Filamentous Marine Cyanobacterium Lyngbya confervoides Strain BDU141951.</title>
        <authorList>
            <person name="Chandrababunaidu M.M."/>
            <person name="Sen D."/>
            <person name="Tripathy S."/>
        </authorList>
    </citation>
    <scope>NUCLEOTIDE SEQUENCE</scope>
    <source>
        <strain evidence="5">BDU141951</strain>
    </source>
</reference>
<gene>
    <name evidence="5" type="ORF">QQ91_011590</name>
</gene>
<dbReference type="PANTHER" id="PTHR12714">
    <property type="entry name" value="PROTEIN-S ISOPRENYLCYSTEINE O-METHYLTRANSFERASE"/>
    <property type="match status" value="1"/>
</dbReference>
<name>A0A0C1Y637_9CYAN</name>
<reference evidence="5" key="3">
    <citation type="submission" date="2020-02" db="EMBL/GenBank/DDBJ databases">
        <authorList>
            <person name="Sarangi A.N."/>
            <person name="Ghosh S."/>
            <person name="Mukherjee M."/>
            <person name="Tripathy S."/>
        </authorList>
    </citation>
    <scope>NUCLEOTIDE SEQUENCE</scope>
    <source>
        <strain evidence="5">BDU141951</strain>
    </source>
</reference>
<dbReference type="EMBL" id="JTHE02000003">
    <property type="protein sequence ID" value="NEV67760.1"/>
    <property type="molecule type" value="Genomic_DNA"/>
</dbReference>
<keyword evidence="2" id="KW-0812">Transmembrane</keyword>
<comment type="caution">
    <text evidence="5">The sequence shown here is derived from an EMBL/GenBank/DDBJ whole genome shotgun (WGS) entry which is preliminary data.</text>
</comment>
<dbReference type="GO" id="GO:0004671">
    <property type="term" value="F:protein C-terminal S-isoprenylcysteine carboxyl O-methyltransferase activity"/>
    <property type="evidence" value="ECO:0007669"/>
    <property type="project" value="InterPro"/>
</dbReference>
<evidence type="ECO:0000256" key="3">
    <source>
        <dbReference type="ARBA" id="ARBA00022989"/>
    </source>
</evidence>
<evidence type="ECO:0000256" key="2">
    <source>
        <dbReference type="ARBA" id="ARBA00022692"/>
    </source>
</evidence>
<reference evidence="5" key="1">
    <citation type="submission" date="2014-11" db="EMBL/GenBank/DDBJ databases">
        <authorList>
            <person name="Malar M.C."/>
            <person name="Sen D."/>
            <person name="Tripathy S."/>
        </authorList>
    </citation>
    <scope>NUCLEOTIDE SEQUENCE</scope>
    <source>
        <strain evidence="5">BDU141951</strain>
    </source>
</reference>
<keyword evidence="4" id="KW-0472">Membrane</keyword>